<feature type="signal peptide" evidence="9">
    <location>
        <begin position="1"/>
        <end position="22"/>
    </location>
</feature>
<evidence type="ECO:0000256" key="4">
    <source>
        <dbReference type="ARBA" id="ARBA00022989"/>
    </source>
</evidence>
<evidence type="ECO:0000256" key="2">
    <source>
        <dbReference type="ARBA" id="ARBA00022475"/>
    </source>
</evidence>
<evidence type="ECO:0000256" key="9">
    <source>
        <dbReference type="SAM" id="SignalP"/>
    </source>
</evidence>
<organism evidence="10">
    <name type="scientific">Heliconius melpomene rosina</name>
    <dbReference type="NCBI Taxonomy" id="171916"/>
    <lineage>
        <taxon>Eukaryota</taxon>
        <taxon>Metazoa</taxon>
        <taxon>Ecdysozoa</taxon>
        <taxon>Arthropoda</taxon>
        <taxon>Hexapoda</taxon>
        <taxon>Insecta</taxon>
        <taxon>Pterygota</taxon>
        <taxon>Neoptera</taxon>
        <taxon>Endopterygota</taxon>
        <taxon>Lepidoptera</taxon>
        <taxon>Glossata</taxon>
        <taxon>Ditrysia</taxon>
        <taxon>Papilionoidea</taxon>
        <taxon>Nymphalidae</taxon>
        <taxon>Heliconiinae</taxon>
        <taxon>Heliconiini</taxon>
        <taxon>Heliconius</taxon>
    </lineage>
</organism>
<dbReference type="AlphaFoldDB" id="A0A140G9G0"/>
<gene>
    <name evidence="10" type="primary">IR60a2a</name>
</gene>
<evidence type="ECO:0000313" key="10">
    <source>
        <dbReference type="EMBL" id="AMM70639.1"/>
    </source>
</evidence>
<accession>A0A140G9G0</accession>
<keyword evidence="3 8" id="KW-0812">Transmembrane</keyword>
<comment type="subcellular location">
    <subcellularLocation>
        <location evidence="1">Cell membrane</location>
        <topology evidence="1">Multi-pass membrane protein</topology>
    </subcellularLocation>
</comment>
<keyword evidence="7" id="KW-0325">Glycoprotein</keyword>
<reference evidence="10" key="1">
    <citation type="journal article" date="2016" name="BMC Genomics">
        <title>Genome-wide analysis of ionotropic receptors provides insight into their evolution in Heliconius butterflies.</title>
        <authorList>
            <person name="van Schooten B."/>
            <person name="Jiggins C.D."/>
            <person name="Briscoe A.D."/>
            <person name="Papa R."/>
        </authorList>
    </citation>
    <scope>NUCLEOTIDE SEQUENCE</scope>
</reference>
<protein>
    <submittedName>
        <fullName evidence="10">Ionotropic receptor 60a2a</fullName>
    </submittedName>
</protein>
<evidence type="ECO:0000256" key="5">
    <source>
        <dbReference type="ARBA" id="ARBA00023136"/>
    </source>
</evidence>
<feature type="transmembrane region" description="Helical" evidence="8">
    <location>
        <begin position="346"/>
        <end position="367"/>
    </location>
</feature>
<dbReference type="SUPFAM" id="SSF53850">
    <property type="entry name" value="Periplasmic binding protein-like II"/>
    <property type="match status" value="1"/>
</dbReference>
<evidence type="ECO:0000256" key="8">
    <source>
        <dbReference type="SAM" id="Phobius"/>
    </source>
</evidence>
<evidence type="ECO:0000256" key="7">
    <source>
        <dbReference type="ARBA" id="ARBA00023180"/>
    </source>
</evidence>
<dbReference type="Gene3D" id="3.40.190.10">
    <property type="entry name" value="Periplasmic binding protein-like II"/>
    <property type="match status" value="1"/>
</dbReference>
<feature type="transmembrane region" description="Helical" evidence="8">
    <location>
        <begin position="402"/>
        <end position="425"/>
    </location>
</feature>
<dbReference type="InterPro" id="IPR052192">
    <property type="entry name" value="Insect_Ionotropic_Sensory_Rcpt"/>
</dbReference>
<keyword evidence="5 8" id="KW-0472">Membrane</keyword>
<dbReference type="EMBL" id="KU702612">
    <property type="protein sequence ID" value="AMM70639.1"/>
    <property type="molecule type" value="mRNA"/>
</dbReference>
<keyword evidence="4 8" id="KW-1133">Transmembrane helix</keyword>
<keyword evidence="9" id="KW-0732">Signal</keyword>
<dbReference type="PANTHER" id="PTHR42643">
    <property type="entry name" value="IONOTROPIC RECEPTOR 20A-RELATED"/>
    <property type="match status" value="1"/>
</dbReference>
<dbReference type="PANTHER" id="PTHR42643:SF30">
    <property type="entry name" value="IONOTROPIC RECEPTOR 40A-RELATED"/>
    <property type="match status" value="1"/>
</dbReference>
<feature type="chain" id="PRO_5007302409" evidence="9">
    <location>
        <begin position="23"/>
        <end position="618"/>
    </location>
</feature>
<keyword evidence="2" id="KW-1003">Cell membrane</keyword>
<evidence type="ECO:0000256" key="6">
    <source>
        <dbReference type="ARBA" id="ARBA00023170"/>
    </source>
</evidence>
<sequence length="618" mass="72115">MKLLTMLLQIFLIIFHISDNIAVSQNLNSVLSTSNTLHDIYENAVTQCIVSTSYKYIPCGTHYTLVSSTYFIDGVNSLLSYKTCYTFLSRSFETRKWKTWTDVYIFYIKNYEEMYISFTTLSKDGFWNSRALFFIVIDDLYKSEYSEVFNILLNHNIFNVVLITKSNGHFTAYKYDAFDEGNCGQSISKIEEISDCRNLHSVRFNYTYLENKLRNCTITVAAFEDMPNVIFHTKKVSKIPQWTEKGLEQYIIDNIAEKENLTIKYIYDLTHGNGVVLHNLTVTGVLSYLHNNTASVVIGGFALIKNRIKLFEYISGYCTYNLCLFTPASVEETWKKVYQEFGISTWLLIGLTYIFAAVVITVTRRFLLGDEDRKRIILKIWGYLYGQTDDVLIKTNKMKKIVIFWIWFTFFMTSFYNSALCSLLTRNVKVNTKIDTSSLSALPWELLPCISNVARTFYQFTFNETFSGNTNANCKLSEDVLDTIANNVKYFGLDADYTYQMRKCKYIDENGNSKINSRHYPNDLMLAMYTTRGFPLHHKFQKYTTFHFESGLLQRQRAKIYHQLVTPSHHYKETFKILRLSDFRIHYAVLIIGYTVSLILFIIELSLNKVLQTFNNYQ</sequence>
<evidence type="ECO:0000256" key="1">
    <source>
        <dbReference type="ARBA" id="ARBA00004651"/>
    </source>
</evidence>
<evidence type="ECO:0000256" key="3">
    <source>
        <dbReference type="ARBA" id="ARBA00022692"/>
    </source>
</evidence>
<proteinExistence type="evidence at transcript level"/>
<keyword evidence="6 10" id="KW-0675">Receptor</keyword>
<name>A0A140G9G0_HELME</name>
<feature type="transmembrane region" description="Helical" evidence="8">
    <location>
        <begin position="585"/>
        <end position="607"/>
    </location>
</feature>
<dbReference type="GO" id="GO:0005886">
    <property type="term" value="C:plasma membrane"/>
    <property type="evidence" value="ECO:0007669"/>
    <property type="project" value="UniProtKB-SubCell"/>
</dbReference>